<dbReference type="HOGENOM" id="CLU_2538701_0_0_5"/>
<dbReference type="KEGG" id="mno:Mnod_2514"/>
<gene>
    <name evidence="1" type="ordered locus">Mnod_2514</name>
</gene>
<accession>B8ICS3</accession>
<dbReference type="AlphaFoldDB" id="B8ICS3"/>
<name>B8ICS3_METNO</name>
<proteinExistence type="predicted"/>
<sequence>MNCKVKTRSEVEAILLNRIREFPNGHLVRRIEIVTSGLGEEFPGFNVYMEDPLPDNSTEIVEFIQIMMVTLYNMYEVSEARIQ</sequence>
<keyword evidence="2" id="KW-1185">Reference proteome</keyword>
<dbReference type="RefSeq" id="WP_015929164.1">
    <property type="nucleotide sequence ID" value="NC_011894.1"/>
</dbReference>
<organism evidence="1 2">
    <name type="scientific">Methylobacterium nodulans (strain LMG 21967 / CNCM I-2342 / ORS 2060)</name>
    <dbReference type="NCBI Taxonomy" id="460265"/>
    <lineage>
        <taxon>Bacteria</taxon>
        <taxon>Pseudomonadati</taxon>
        <taxon>Pseudomonadota</taxon>
        <taxon>Alphaproteobacteria</taxon>
        <taxon>Hyphomicrobiales</taxon>
        <taxon>Methylobacteriaceae</taxon>
        <taxon>Methylobacterium</taxon>
    </lineage>
</organism>
<protein>
    <submittedName>
        <fullName evidence="1">Uncharacterized protein</fullName>
    </submittedName>
</protein>
<dbReference type="Proteomes" id="UP000008207">
    <property type="component" value="Chromosome"/>
</dbReference>
<evidence type="ECO:0000313" key="2">
    <source>
        <dbReference type="Proteomes" id="UP000008207"/>
    </source>
</evidence>
<dbReference type="EMBL" id="CP001349">
    <property type="protein sequence ID" value="ACL57484.1"/>
    <property type="molecule type" value="Genomic_DNA"/>
</dbReference>
<evidence type="ECO:0000313" key="1">
    <source>
        <dbReference type="EMBL" id="ACL57484.1"/>
    </source>
</evidence>
<reference evidence="1 2" key="1">
    <citation type="submission" date="2009-01" db="EMBL/GenBank/DDBJ databases">
        <title>Complete sequence of chromosome of Methylobacterium nodulans ORS 2060.</title>
        <authorList>
            <consortium name="US DOE Joint Genome Institute"/>
            <person name="Lucas S."/>
            <person name="Copeland A."/>
            <person name="Lapidus A."/>
            <person name="Glavina del Rio T."/>
            <person name="Dalin E."/>
            <person name="Tice H."/>
            <person name="Bruce D."/>
            <person name="Goodwin L."/>
            <person name="Pitluck S."/>
            <person name="Sims D."/>
            <person name="Brettin T."/>
            <person name="Detter J.C."/>
            <person name="Han C."/>
            <person name="Larimer F."/>
            <person name="Land M."/>
            <person name="Hauser L."/>
            <person name="Kyrpides N."/>
            <person name="Ivanova N."/>
            <person name="Marx C.J."/>
            <person name="Richardson P."/>
        </authorList>
    </citation>
    <scope>NUCLEOTIDE SEQUENCE [LARGE SCALE GENOMIC DNA]</scope>
    <source>
        <strain evidence="2">LMG 21967 / CNCM I-2342 / ORS 2060</strain>
    </source>
</reference>